<keyword evidence="2" id="KW-0964">Secreted</keyword>
<feature type="compositionally biased region" description="Acidic residues" evidence="5">
    <location>
        <begin position="178"/>
        <end position="227"/>
    </location>
</feature>
<dbReference type="Pfam" id="PF00965">
    <property type="entry name" value="TIMP"/>
    <property type="match status" value="1"/>
</dbReference>
<evidence type="ECO:0000256" key="2">
    <source>
        <dbReference type="ARBA" id="ARBA00022525"/>
    </source>
</evidence>
<comment type="subcellular location">
    <subcellularLocation>
        <location evidence="1">Secreted</location>
    </subcellularLocation>
</comment>
<evidence type="ECO:0000313" key="7">
    <source>
        <dbReference type="EMBL" id="PFX34340.1"/>
    </source>
</evidence>
<evidence type="ECO:0000256" key="3">
    <source>
        <dbReference type="ARBA" id="ARBA00023157"/>
    </source>
</evidence>
<dbReference type="GO" id="GO:0005615">
    <property type="term" value="C:extracellular space"/>
    <property type="evidence" value="ECO:0007669"/>
    <property type="project" value="TreeGrafter"/>
</dbReference>
<name>A0A2B4SZQ0_STYPI</name>
<feature type="compositionally biased region" description="Basic residues" evidence="5">
    <location>
        <begin position="263"/>
        <end position="274"/>
    </location>
</feature>
<feature type="region of interest" description="Disordered" evidence="5">
    <location>
        <begin position="249"/>
        <end position="274"/>
    </location>
</feature>
<feature type="region of interest" description="Disordered" evidence="5">
    <location>
        <begin position="167"/>
        <end position="235"/>
    </location>
</feature>
<evidence type="ECO:0000256" key="5">
    <source>
        <dbReference type="SAM" id="MobiDB-lite"/>
    </source>
</evidence>
<evidence type="ECO:0000256" key="1">
    <source>
        <dbReference type="ARBA" id="ARBA00004613"/>
    </source>
</evidence>
<dbReference type="PANTHER" id="PTHR11844">
    <property type="entry name" value="METALLOPROTEASE INHIBITOR"/>
    <property type="match status" value="1"/>
</dbReference>
<dbReference type="Gene3D" id="2.40.50.120">
    <property type="match status" value="1"/>
</dbReference>
<dbReference type="GO" id="GO:0051045">
    <property type="term" value="P:negative regulation of membrane protein ectodomain proteolysis"/>
    <property type="evidence" value="ECO:0007669"/>
    <property type="project" value="TreeGrafter"/>
</dbReference>
<gene>
    <name evidence="7" type="primary">TIMP1</name>
    <name evidence="7" type="ORF">AWC38_SpisGene860</name>
</gene>
<proteinExistence type="predicted"/>
<dbReference type="SUPFAM" id="SSF50242">
    <property type="entry name" value="TIMP-like"/>
    <property type="match status" value="1"/>
</dbReference>
<feature type="disulfide bond" evidence="4">
    <location>
        <begin position="15"/>
        <end position="134"/>
    </location>
</feature>
<protein>
    <submittedName>
        <fullName evidence="7">Metalloproteinase inhibitor 1</fullName>
    </submittedName>
</protein>
<accession>A0A2B4SZQ0</accession>
<reference evidence="8" key="1">
    <citation type="journal article" date="2017" name="bioRxiv">
        <title>Comparative analysis of the genomes of Stylophora pistillata and Acropora digitifera provides evidence for extensive differences between species of corals.</title>
        <authorList>
            <person name="Voolstra C.R."/>
            <person name="Li Y."/>
            <person name="Liew Y.J."/>
            <person name="Baumgarten S."/>
            <person name="Zoccola D."/>
            <person name="Flot J.-F."/>
            <person name="Tambutte S."/>
            <person name="Allemand D."/>
            <person name="Aranda M."/>
        </authorList>
    </citation>
    <scope>NUCLEOTIDE SEQUENCE [LARGE SCALE GENOMIC DNA]</scope>
</reference>
<dbReference type="EMBL" id="LSMT01000005">
    <property type="protein sequence ID" value="PFX34340.1"/>
    <property type="molecule type" value="Genomic_DNA"/>
</dbReference>
<dbReference type="AlphaFoldDB" id="A0A2B4SZQ0"/>
<dbReference type="OrthoDB" id="6041373at2759"/>
<evidence type="ECO:0000259" key="6">
    <source>
        <dbReference type="PROSITE" id="PS50189"/>
    </source>
</evidence>
<dbReference type="InterPro" id="IPR008993">
    <property type="entry name" value="TIMP-like_OB-fold"/>
</dbReference>
<keyword evidence="3 4" id="KW-1015">Disulfide bond</keyword>
<organism evidence="7 8">
    <name type="scientific">Stylophora pistillata</name>
    <name type="common">Smooth cauliflower coral</name>
    <dbReference type="NCBI Taxonomy" id="50429"/>
    <lineage>
        <taxon>Eukaryota</taxon>
        <taxon>Metazoa</taxon>
        <taxon>Cnidaria</taxon>
        <taxon>Anthozoa</taxon>
        <taxon>Hexacorallia</taxon>
        <taxon>Scleractinia</taxon>
        <taxon>Astrocoeniina</taxon>
        <taxon>Pocilloporidae</taxon>
        <taxon>Stylophora</taxon>
    </lineage>
</organism>
<dbReference type="PROSITE" id="PS50189">
    <property type="entry name" value="NTR"/>
    <property type="match status" value="1"/>
</dbReference>
<dbReference type="InterPro" id="IPR001134">
    <property type="entry name" value="Netrin_domain"/>
</dbReference>
<sequence length="274" mass="31011">MFTGSQLEHPQLAFCKADFVIRAHIESGPITEGNYFVFKITIKEVFKGLSLGRQGKAFGLLDAEFKTKLYSPDGNASDKVTGVFGIRAGIEYLLFGDILHGGRLFTKFSFLREEWNKTTPRKRANLRGYYEAGCRQCQFRQCGESDLECRKKLPGCEKRATQTPYLYQWTPQSSRYDDNDDYGNDDDDVGDTDDDDGDDDGGGDNDDDDDGDGDGDGDGDDDDDNNDDEKKRKRLENFHNITRLSCKLAKKSTKGYYKVSPSQRRRKETRKATT</sequence>
<evidence type="ECO:0000256" key="4">
    <source>
        <dbReference type="PIRSR" id="PIRSR601820-3"/>
    </source>
</evidence>
<dbReference type="InterPro" id="IPR001820">
    <property type="entry name" value="TIMP"/>
</dbReference>
<dbReference type="SMART" id="SM00206">
    <property type="entry name" value="NTR"/>
    <property type="match status" value="1"/>
</dbReference>
<dbReference type="GO" id="GO:0002020">
    <property type="term" value="F:protease binding"/>
    <property type="evidence" value="ECO:0007669"/>
    <property type="project" value="TreeGrafter"/>
</dbReference>
<dbReference type="Proteomes" id="UP000225706">
    <property type="component" value="Unassembled WGS sequence"/>
</dbReference>
<dbReference type="PANTHER" id="PTHR11844:SF33">
    <property type="entry name" value="TISSUE INHIBITOR OF METALLOPROTEINASE"/>
    <property type="match status" value="1"/>
</dbReference>
<dbReference type="GO" id="GO:0008191">
    <property type="term" value="F:metalloendopeptidase inhibitor activity"/>
    <property type="evidence" value="ECO:0007669"/>
    <property type="project" value="InterPro"/>
</dbReference>
<keyword evidence="8" id="KW-1185">Reference proteome</keyword>
<dbReference type="GO" id="GO:0031012">
    <property type="term" value="C:extracellular matrix"/>
    <property type="evidence" value="ECO:0007669"/>
    <property type="project" value="TreeGrafter"/>
</dbReference>
<comment type="caution">
    <text evidence="7">The sequence shown here is derived from an EMBL/GenBank/DDBJ whole genome shotgun (WGS) entry which is preliminary data.</text>
</comment>
<evidence type="ECO:0000313" key="8">
    <source>
        <dbReference type="Proteomes" id="UP000225706"/>
    </source>
</evidence>
<feature type="domain" description="NTR" evidence="6">
    <location>
        <begin position="1"/>
        <end position="134"/>
    </location>
</feature>